<evidence type="ECO:0000259" key="2">
    <source>
        <dbReference type="PROSITE" id="PS50095"/>
    </source>
</evidence>
<proteinExistence type="predicted"/>
<feature type="non-terminal residue" evidence="3">
    <location>
        <position position="1"/>
    </location>
</feature>
<dbReference type="SUPFAM" id="SSF49723">
    <property type="entry name" value="Lipase/lipooxygenase domain (PLAT/LH2 domain)"/>
    <property type="match status" value="1"/>
</dbReference>
<evidence type="ECO:0000256" key="1">
    <source>
        <dbReference type="PROSITE-ProRule" id="PRU00152"/>
    </source>
</evidence>
<protein>
    <recommendedName>
        <fullName evidence="2">PLAT domain-containing protein</fullName>
    </recommendedName>
</protein>
<dbReference type="PANTHER" id="PTHR45901">
    <property type="entry name" value="PROTEIN CBG12474"/>
    <property type="match status" value="1"/>
</dbReference>
<dbReference type="Pfam" id="PF01477">
    <property type="entry name" value="PLAT"/>
    <property type="match status" value="1"/>
</dbReference>
<comment type="caution">
    <text evidence="1">Lacks conserved residue(s) required for the propagation of feature annotation.</text>
</comment>
<reference evidence="3" key="1">
    <citation type="submission" date="2014-12" db="EMBL/GenBank/DDBJ databases">
        <title>Insight into the proteome of Arion vulgaris.</title>
        <authorList>
            <person name="Aradska J."/>
            <person name="Bulat T."/>
            <person name="Smidak R."/>
            <person name="Sarate P."/>
            <person name="Gangsoo J."/>
            <person name="Sialana F."/>
            <person name="Bilban M."/>
            <person name="Lubec G."/>
        </authorList>
    </citation>
    <scope>NUCLEOTIDE SEQUENCE</scope>
    <source>
        <tissue evidence="3">Skin</tissue>
    </source>
</reference>
<dbReference type="InterPro" id="IPR052970">
    <property type="entry name" value="Inner_ear_hair_cell_LOXHD"/>
</dbReference>
<dbReference type="Gene3D" id="2.60.60.20">
    <property type="entry name" value="PLAT/LH2 domain"/>
    <property type="match status" value="1"/>
</dbReference>
<dbReference type="InterPro" id="IPR001024">
    <property type="entry name" value="PLAT/LH2_dom"/>
</dbReference>
<feature type="domain" description="PLAT" evidence="2">
    <location>
        <begin position="1"/>
        <end position="93"/>
    </location>
</feature>
<dbReference type="AlphaFoldDB" id="A0A0B7BJV6"/>
<dbReference type="EMBL" id="HACG01046774">
    <property type="protein sequence ID" value="CEK93639.1"/>
    <property type="molecule type" value="Transcribed_RNA"/>
</dbReference>
<dbReference type="PANTHER" id="PTHR45901:SF3">
    <property type="entry name" value="LIPOXYGENASE HOMOLOGY DOMAIN-CONTAINING PROTEIN 1"/>
    <property type="match status" value="1"/>
</dbReference>
<evidence type="ECO:0000313" key="3">
    <source>
        <dbReference type="EMBL" id="CEK93639.1"/>
    </source>
</evidence>
<accession>A0A0B7BJV6</accession>
<sequence length="102" mass="11431">EGDCGKRFLKCNIDGNKKFASGKTNSFLIKAVDLGYLENIIIGHDGVGPDSSWKLQCVMIRKDDPEFKETCVFPWGKWLTGTQKEVTILKGQLHDSEETEVP</sequence>
<dbReference type="PROSITE" id="PS50095">
    <property type="entry name" value="PLAT"/>
    <property type="match status" value="1"/>
</dbReference>
<gene>
    <name evidence="3" type="primary">ORF196398</name>
</gene>
<name>A0A0B7BJV6_9EUPU</name>
<organism evidence="3">
    <name type="scientific">Arion vulgaris</name>
    <dbReference type="NCBI Taxonomy" id="1028688"/>
    <lineage>
        <taxon>Eukaryota</taxon>
        <taxon>Metazoa</taxon>
        <taxon>Spiralia</taxon>
        <taxon>Lophotrochozoa</taxon>
        <taxon>Mollusca</taxon>
        <taxon>Gastropoda</taxon>
        <taxon>Heterobranchia</taxon>
        <taxon>Euthyneura</taxon>
        <taxon>Panpulmonata</taxon>
        <taxon>Eupulmonata</taxon>
        <taxon>Stylommatophora</taxon>
        <taxon>Helicina</taxon>
        <taxon>Arionoidea</taxon>
        <taxon>Arionidae</taxon>
        <taxon>Arion</taxon>
    </lineage>
</organism>
<dbReference type="InterPro" id="IPR036392">
    <property type="entry name" value="PLAT/LH2_dom_sf"/>
</dbReference>